<dbReference type="PANTHER" id="PTHR30298">
    <property type="entry name" value="H REPEAT-ASSOCIATED PREDICTED TRANSPOSASE"/>
    <property type="match status" value="1"/>
</dbReference>
<evidence type="ECO:0000313" key="1">
    <source>
        <dbReference type="EMBL" id="EGJ34631.1"/>
    </source>
</evidence>
<dbReference type="EMBL" id="GL890829">
    <property type="protein sequence ID" value="EGJ34631.1"/>
    <property type="molecule type" value="Genomic_DNA"/>
</dbReference>
<dbReference type="Proteomes" id="UP000003959">
    <property type="component" value="Unassembled WGS sequence"/>
</dbReference>
<organism evidence="1 2">
    <name type="scientific">Moorena producens 3L</name>
    <dbReference type="NCBI Taxonomy" id="489825"/>
    <lineage>
        <taxon>Bacteria</taxon>
        <taxon>Bacillati</taxon>
        <taxon>Cyanobacteriota</taxon>
        <taxon>Cyanophyceae</taxon>
        <taxon>Coleofasciculales</taxon>
        <taxon>Coleofasciculaceae</taxon>
        <taxon>Moorena</taxon>
    </lineage>
</organism>
<name>F4XLA7_9CYAN</name>
<evidence type="ECO:0000313" key="2">
    <source>
        <dbReference type="Proteomes" id="UP000003959"/>
    </source>
</evidence>
<proteinExistence type="predicted"/>
<dbReference type="InterPro" id="IPR051698">
    <property type="entry name" value="Transposase_11-like"/>
</dbReference>
<accession>F4XLA7</accession>
<dbReference type="HOGENOM" id="CLU_1675889_0_0_3"/>
<sequence length="157" mass="17539">MHRRVKTWQILAPLPYGNFKRSGTRGNETYRSISYYLCSKPPLSRGLANGIRGHWLIENSRPWVKDVIYEEDISPQTSGQAPLNLSLLKTWVLTLLRAHGFDSIKAAISEAMQRGLGEAARSWGGSAVLGVSPMSDCRGLPHERLPWFPPLAIASRQ</sequence>
<dbReference type="PANTHER" id="PTHR30298:SF0">
    <property type="entry name" value="PROTEIN YBFL-RELATED"/>
    <property type="match status" value="1"/>
</dbReference>
<dbReference type="OrthoDB" id="582614at2"/>
<dbReference type="eggNOG" id="COG5433">
    <property type="taxonomic scope" value="Bacteria"/>
</dbReference>
<dbReference type="AlphaFoldDB" id="F4XLA7"/>
<dbReference type="RefSeq" id="WP_008179916.1">
    <property type="nucleotide sequence ID" value="NZ_GL890829.1"/>
</dbReference>
<gene>
    <name evidence="1" type="ORF">LYNGBM3L_13980</name>
</gene>
<keyword evidence="2" id="KW-1185">Reference proteome</keyword>
<reference evidence="2" key="1">
    <citation type="journal article" date="2011" name="Proc. Natl. Acad. Sci. U.S.A.">
        <title>Genomic insights into the physiology and ecology of the marine filamentous cyanobacterium Lyngbya majuscula.</title>
        <authorList>
            <person name="Jones A.C."/>
            <person name="Monroe E.A."/>
            <person name="Podell S."/>
            <person name="Hess W.R."/>
            <person name="Klages S."/>
            <person name="Esquenazi E."/>
            <person name="Niessen S."/>
            <person name="Hoover H."/>
            <person name="Rothmann M."/>
            <person name="Lasken R.S."/>
            <person name="Yates J.R.III."/>
            <person name="Reinhardt R."/>
            <person name="Kube M."/>
            <person name="Burkart M.D."/>
            <person name="Allen E.E."/>
            <person name="Dorrestein P.C."/>
            <person name="Gerwick W.H."/>
            <person name="Gerwick L."/>
        </authorList>
    </citation>
    <scope>NUCLEOTIDE SEQUENCE [LARGE SCALE GENOMIC DNA]</scope>
    <source>
        <strain evidence="2">3L</strain>
    </source>
</reference>
<protein>
    <submittedName>
        <fullName evidence="1">Uncharacterized protein</fullName>
    </submittedName>
</protein>